<keyword evidence="2" id="KW-0812">Transmembrane</keyword>
<dbReference type="OrthoDB" id="9972196at2759"/>
<evidence type="ECO:0000313" key="3">
    <source>
        <dbReference type="EMBL" id="KLU82656.1"/>
    </source>
</evidence>
<proteinExistence type="inferred from homology"/>
<keyword evidence="5" id="KW-1185">Reference proteome</keyword>
<dbReference type="Proteomes" id="UP000011715">
    <property type="component" value="Unassembled WGS sequence"/>
</dbReference>
<dbReference type="Pfam" id="PF10282">
    <property type="entry name" value="Lactonase"/>
    <property type="match status" value="1"/>
</dbReference>
<dbReference type="SUPFAM" id="SSF51004">
    <property type="entry name" value="C-terminal (heme d1) domain of cytochrome cd1-nitrite reductase"/>
    <property type="match status" value="1"/>
</dbReference>
<dbReference type="PANTHER" id="PTHR30344">
    <property type="entry name" value="6-PHOSPHOGLUCONOLACTONASE-RELATED"/>
    <property type="match status" value="1"/>
</dbReference>
<comment type="similarity">
    <text evidence="1">Belongs to the cycloisomerase 2 family.</text>
</comment>
<reference evidence="5" key="1">
    <citation type="submission" date="2010-05" db="EMBL/GenBank/DDBJ databases">
        <title>The genome sequence of Magnaporthe poae strain ATCC 64411.</title>
        <authorList>
            <person name="Ma L.-J."/>
            <person name="Dead R."/>
            <person name="Young S."/>
            <person name="Zeng Q."/>
            <person name="Koehrsen M."/>
            <person name="Alvarado L."/>
            <person name="Berlin A."/>
            <person name="Chapman S.B."/>
            <person name="Chen Z."/>
            <person name="Freedman E."/>
            <person name="Gellesch M."/>
            <person name="Goldberg J."/>
            <person name="Griggs A."/>
            <person name="Gujja S."/>
            <person name="Heilman E.R."/>
            <person name="Heiman D."/>
            <person name="Hepburn T."/>
            <person name="Howarth C."/>
            <person name="Jen D."/>
            <person name="Larson L."/>
            <person name="Mehta T."/>
            <person name="Neiman D."/>
            <person name="Pearson M."/>
            <person name="Roberts A."/>
            <person name="Saif S."/>
            <person name="Shea T."/>
            <person name="Shenoy N."/>
            <person name="Sisk P."/>
            <person name="Stolte C."/>
            <person name="Sykes S."/>
            <person name="Walk T."/>
            <person name="White J."/>
            <person name="Yandava C."/>
            <person name="Haas B."/>
            <person name="Nusbaum C."/>
            <person name="Birren B."/>
        </authorList>
    </citation>
    <scope>NUCLEOTIDE SEQUENCE [LARGE SCALE GENOMIC DNA]</scope>
    <source>
        <strain evidence="5">ATCC 64411 / 73-15</strain>
    </source>
</reference>
<reference evidence="4" key="5">
    <citation type="submission" date="2015-06" db="UniProtKB">
        <authorList>
            <consortium name="EnsemblFungi"/>
        </authorList>
    </citation>
    <scope>IDENTIFICATION</scope>
    <source>
        <strain evidence="4">ATCC 64411</strain>
    </source>
</reference>
<dbReference type="PANTHER" id="PTHR30344:SF1">
    <property type="entry name" value="6-PHOSPHOGLUCONOLACTONASE"/>
    <property type="match status" value="1"/>
</dbReference>
<dbReference type="GO" id="GO:0017057">
    <property type="term" value="F:6-phosphogluconolactonase activity"/>
    <property type="evidence" value="ECO:0007669"/>
    <property type="project" value="TreeGrafter"/>
</dbReference>
<organism evidence="4 5">
    <name type="scientific">Magnaporthiopsis poae (strain ATCC 64411 / 73-15)</name>
    <name type="common">Kentucky bluegrass fungus</name>
    <name type="synonym">Magnaporthe poae</name>
    <dbReference type="NCBI Taxonomy" id="644358"/>
    <lineage>
        <taxon>Eukaryota</taxon>
        <taxon>Fungi</taxon>
        <taxon>Dikarya</taxon>
        <taxon>Ascomycota</taxon>
        <taxon>Pezizomycotina</taxon>
        <taxon>Sordariomycetes</taxon>
        <taxon>Sordariomycetidae</taxon>
        <taxon>Magnaporthales</taxon>
        <taxon>Magnaporthaceae</taxon>
        <taxon>Magnaporthiopsis</taxon>
    </lineage>
</organism>
<feature type="transmembrane region" description="Helical" evidence="2">
    <location>
        <begin position="54"/>
        <end position="73"/>
    </location>
</feature>
<accession>A0A0C4DPG2</accession>
<evidence type="ECO:0000256" key="1">
    <source>
        <dbReference type="ARBA" id="ARBA00005564"/>
    </source>
</evidence>
<dbReference type="Gene3D" id="2.130.10.10">
    <property type="entry name" value="YVTN repeat-like/Quinoprotein amine dehydrogenase"/>
    <property type="match status" value="1"/>
</dbReference>
<dbReference type="InterPro" id="IPR019405">
    <property type="entry name" value="Lactonase_7-beta_prop"/>
</dbReference>
<dbReference type="InterPro" id="IPR015943">
    <property type="entry name" value="WD40/YVTN_repeat-like_dom_sf"/>
</dbReference>
<dbReference type="VEuPathDB" id="FungiDB:MAPG_01727"/>
<dbReference type="InterPro" id="IPR011048">
    <property type="entry name" value="Haem_d1_sf"/>
</dbReference>
<evidence type="ECO:0000256" key="2">
    <source>
        <dbReference type="SAM" id="Phobius"/>
    </source>
</evidence>
<dbReference type="EMBL" id="GL876966">
    <property type="protein sequence ID" value="KLU82656.1"/>
    <property type="molecule type" value="Genomic_DNA"/>
</dbReference>
<dbReference type="STRING" id="644358.A0A0C4DPG2"/>
<keyword evidence="2" id="KW-0472">Membrane</keyword>
<dbReference type="AlphaFoldDB" id="A0A0C4DPG2"/>
<dbReference type="InterPro" id="IPR050282">
    <property type="entry name" value="Cycloisomerase_2"/>
</dbReference>
<protein>
    <submittedName>
        <fullName evidence="3">3-carboxymuconate cyclase</fullName>
    </submittedName>
</protein>
<gene>
    <name evidence="3" type="ORF">MAPG_01727</name>
</gene>
<reference evidence="3" key="2">
    <citation type="submission" date="2010-05" db="EMBL/GenBank/DDBJ databases">
        <title>The Genome Sequence of Magnaporthe poae strain ATCC 64411.</title>
        <authorList>
            <consortium name="The Broad Institute Genome Sequencing Platform"/>
            <consortium name="Broad Institute Genome Sequencing Center for Infectious Disease"/>
            <person name="Ma L.-J."/>
            <person name="Dead R."/>
            <person name="Young S."/>
            <person name="Zeng Q."/>
            <person name="Koehrsen M."/>
            <person name="Alvarado L."/>
            <person name="Berlin A."/>
            <person name="Chapman S.B."/>
            <person name="Chen Z."/>
            <person name="Freedman E."/>
            <person name="Gellesch M."/>
            <person name="Goldberg J."/>
            <person name="Griggs A."/>
            <person name="Gujja S."/>
            <person name="Heilman E.R."/>
            <person name="Heiman D."/>
            <person name="Hepburn T."/>
            <person name="Howarth C."/>
            <person name="Jen D."/>
            <person name="Larson L."/>
            <person name="Mehta T."/>
            <person name="Neiman D."/>
            <person name="Pearson M."/>
            <person name="Roberts A."/>
            <person name="Saif S."/>
            <person name="Shea T."/>
            <person name="Shenoy N."/>
            <person name="Sisk P."/>
            <person name="Stolte C."/>
            <person name="Sykes S."/>
            <person name="Walk T."/>
            <person name="White J."/>
            <person name="Yandava C."/>
            <person name="Haas B."/>
            <person name="Nusbaum C."/>
            <person name="Birren B."/>
        </authorList>
    </citation>
    <scope>NUCLEOTIDE SEQUENCE</scope>
    <source>
        <strain evidence="3">ATCC 64411</strain>
    </source>
</reference>
<evidence type="ECO:0000313" key="4">
    <source>
        <dbReference type="EnsemblFungi" id="MAPG_01727T0"/>
    </source>
</evidence>
<name>A0A0C4DPG2_MAGP6</name>
<dbReference type="EnsemblFungi" id="MAPG_01727T0">
    <property type="protein sequence ID" value="MAPG_01727T0"/>
    <property type="gene ID" value="MAPG_01727"/>
</dbReference>
<sequence>MRPNRRKYLPSWVSITAGFGRAPWPLRMDAGRGELKREPRLLKKDDSAARGRPMMLLLMLRILALLACLSLVLPRRVIPDAGQALYATIVDARRPQHVISAAAAADMLSAVTSFVAGAAVALSAAQPASAASSFLFASSYGGSVTTFNLTAAGLDVLSSTRDCSPDPSWLTLDHANSVLYCTGEGLATRNGSLAAFKTSSTGSLELLHKVDTIGGPVSAVVFGENGRGLAVAHYTGSSLSTFSVSDLGQLQSRTWGEPLGPNTTRQDAPHPHEAVVDPTGNFILVPDLGSDLVRILRIDSSSLGLTDISPLVAATGSGPRHIKFLCTDDKTFMYLIGELDNTITVYRVKYAADSIEFDKVSVTGTFGERTVPQSTAAEVHLSPDKRFLIVSNRFDRSFTIPNFDGSGGAIKSDSIATFAVDPATGALTLAQIFPAGGVGPRQFSINKAGDKLAVGLQLDGRIAIIERDVQTGILQRFVAAASLEVGVTTVLFDE</sequence>
<keyword evidence="2" id="KW-1133">Transmembrane helix</keyword>
<dbReference type="OMA" id="FVWTATR"/>
<dbReference type="EMBL" id="ADBL01000424">
    <property type="status" value="NOT_ANNOTATED_CDS"/>
    <property type="molecule type" value="Genomic_DNA"/>
</dbReference>
<reference evidence="4" key="4">
    <citation type="journal article" date="2015" name="G3 (Bethesda)">
        <title>Genome sequences of three phytopathogenic species of the Magnaporthaceae family of fungi.</title>
        <authorList>
            <person name="Okagaki L.H."/>
            <person name="Nunes C.C."/>
            <person name="Sailsbery J."/>
            <person name="Clay B."/>
            <person name="Brown D."/>
            <person name="John T."/>
            <person name="Oh Y."/>
            <person name="Young N."/>
            <person name="Fitzgerald M."/>
            <person name="Haas B.J."/>
            <person name="Zeng Q."/>
            <person name="Young S."/>
            <person name="Adiconis X."/>
            <person name="Fan L."/>
            <person name="Levin J.Z."/>
            <person name="Mitchell T.K."/>
            <person name="Okubara P.A."/>
            <person name="Farman M.L."/>
            <person name="Kohn L.M."/>
            <person name="Birren B."/>
            <person name="Ma L.-J."/>
            <person name="Dean R.A."/>
        </authorList>
    </citation>
    <scope>NUCLEOTIDE SEQUENCE</scope>
    <source>
        <strain evidence="4">ATCC 64411 / 73-15</strain>
    </source>
</reference>
<reference evidence="3" key="3">
    <citation type="submission" date="2011-03" db="EMBL/GenBank/DDBJ databases">
        <title>Annotation of Magnaporthe poae ATCC 64411.</title>
        <authorList>
            <person name="Ma L.-J."/>
            <person name="Dead R."/>
            <person name="Young S.K."/>
            <person name="Zeng Q."/>
            <person name="Gargeya S."/>
            <person name="Fitzgerald M."/>
            <person name="Haas B."/>
            <person name="Abouelleil A."/>
            <person name="Alvarado L."/>
            <person name="Arachchi H.M."/>
            <person name="Berlin A."/>
            <person name="Brown A."/>
            <person name="Chapman S.B."/>
            <person name="Chen Z."/>
            <person name="Dunbar C."/>
            <person name="Freedman E."/>
            <person name="Gearin G."/>
            <person name="Gellesch M."/>
            <person name="Goldberg J."/>
            <person name="Griggs A."/>
            <person name="Gujja S."/>
            <person name="Heiman D."/>
            <person name="Howarth C."/>
            <person name="Larson L."/>
            <person name="Lui A."/>
            <person name="MacDonald P.J.P."/>
            <person name="Mehta T."/>
            <person name="Montmayeur A."/>
            <person name="Murphy C."/>
            <person name="Neiman D."/>
            <person name="Pearson M."/>
            <person name="Priest M."/>
            <person name="Roberts A."/>
            <person name="Saif S."/>
            <person name="Shea T."/>
            <person name="Shenoy N."/>
            <person name="Sisk P."/>
            <person name="Stolte C."/>
            <person name="Sykes S."/>
            <person name="Yandava C."/>
            <person name="Wortman J."/>
            <person name="Nusbaum C."/>
            <person name="Birren B."/>
        </authorList>
    </citation>
    <scope>NUCLEOTIDE SEQUENCE</scope>
    <source>
        <strain evidence="3">ATCC 64411</strain>
    </source>
</reference>
<evidence type="ECO:0000313" key="5">
    <source>
        <dbReference type="Proteomes" id="UP000011715"/>
    </source>
</evidence>
<dbReference type="eggNOG" id="ENOG502S0CU">
    <property type="taxonomic scope" value="Eukaryota"/>
</dbReference>